<name>A0A853F2M2_9GAMM</name>
<gene>
    <name evidence="1" type="ORF">H0A76_08410</name>
</gene>
<organism evidence="1 2">
    <name type="scientific">Candidatus Thiodubiliella endoseptemdiera</name>
    <dbReference type="NCBI Taxonomy" id="2738886"/>
    <lineage>
        <taxon>Bacteria</taxon>
        <taxon>Pseudomonadati</taxon>
        <taxon>Pseudomonadota</taxon>
        <taxon>Gammaproteobacteria</taxon>
        <taxon>Candidatus Pseudothioglobaceae</taxon>
        <taxon>Candidatus Thiodubiliella</taxon>
    </lineage>
</organism>
<dbReference type="Proteomes" id="UP000568751">
    <property type="component" value="Unassembled WGS sequence"/>
</dbReference>
<reference evidence="1 2" key="1">
    <citation type="submission" date="2020-05" db="EMBL/GenBank/DDBJ databases">
        <title>Horizontal transmission and recombination maintain forever young bacterial symbiont genomes.</title>
        <authorList>
            <person name="Russell S.L."/>
            <person name="Pepper-Tunick E."/>
            <person name="Svedberg J."/>
            <person name="Byrne A."/>
            <person name="Ruelas Castillo J."/>
            <person name="Vollmers C."/>
            <person name="Beinart R.A."/>
            <person name="Corbett-Detig R."/>
        </authorList>
    </citation>
    <scope>NUCLEOTIDE SEQUENCE [LARGE SCALE GENOMIC DNA]</scope>
    <source>
        <strain evidence="1">455</strain>
    </source>
</reference>
<proteinExistence type="predicted"/>
<sequence>MRVTNAFEIKDLTKVAVKGIDYKVSDIDNDFQDFLKINKVFILVYRMEGMTGRHNVEAKKLNTLKIELCQKVSCEIEGEIYNLSNYDYLIDNKSI</sequence>
<comment type="caution">
    <text evidence="1">The sequence shown here is derived from an EMBL/GenBank/DDBJ whole genome shotgun (WGS) entry which is preliminary data.</text>
</comment>
<accession>A0A853F2M2</accession>
<dbReference type="AlphaFoldDB" id="A0A853F2M2"/>
<dbReference type="EMBL" id="JACCHT010000002">
    <property type="protein sequence ID" value="NYT27902.1"/>
    <property type="molecule type" value="Genomic_DNA"/>
</dbReference>
<evidence type="ECO:0000313" key="1">
    <source>
        <dbReference type="EMBL" id="NYT27902.1"/>
    </source>
</evidence>
<evidence type="ECO:0000313" key="2">
    <source>
        <dbReference type="Proteomes" id="UP000568751"/>
    </source>
</evidence>
<protein>
    <submittedName>
        <fullName evidence="1">Uncharacterized protein</fullName>
    </submittedName>
</protein>